<dbReference type="AlphaFoldDB" id="H8GUX4"/>
<gene>
    <name evidence="1" type="ordered locus">DGo_CA1564</name>
</gene>
<dbReference type="STRING" id="745776.DGo_CA1564"/>
<sequence length="109" mass="11389">MPSSLARNTEGSAPQASCWDALRMSVRGTTQASSGAGPDLCDSVSWSNPGRVYSGQALSSVGAGGDLRTAGRHGRARTIPGSLLCALRRLLSSRSPQAVRFLSRKRPSC</sequence>
<accession>H8GUX4</accession>
<protein>
    <submittedName>
        <fullName evidence="1">Uncharacterized protein</fullName>
    </submittedName>
</protein>
<keyword evidence="2" id="KW-1185">Reference proteome</keyword>
<reference evidence="1 2" key="1">
    <citation type="journal article" date="2012" name="PLoS ONE">
        <title>Genome sequence and transcriptome analysis of the radioresistant bacterium Deinococcus gobiensis: insights into the extreme environmental adaptations.</title>
        <authorList>
            <person name="Yuan M."/>
            <person name="Chen M."/>
            <person name="Zhang W."/>
            <person name="Lu W."/>
            <person name="Wang J."/>
            <person name="Yang M."/>
            <person name="Zhao P."/>
            <person name="Tang R."/>
            <person name="Li X."/>
            <person name="Hao Y."/>
            <person name="Zhou Z."/>
            <person name="Zhan Y."/>
            <person name="Yu H."/>
            <person name="Teng C."/>
            <person name="Yan Y."/>
            <person name="Ping S."/>
            <person name="Wang Y."/>
            <person name="Lin M."/>
        </authorList>
    </citation>
    <scope>NUCLEOTIDE SEQUENCE [LARGE SCALE GENOMIC DNA]</scope>
    <source>
        <strain evidence="1 2">I-0</strain>
    </source>
</reference>
<evidence type="ECO:0000313" key="1">
    <source>
        <dbReference type="EMBL" id="AFD25490.1"/>
    </source>
</evidence>
<proteinExistence type="predicted"/>
<evidence type="ECO:0000313" key="2">
    <source>
        <dbReference type="Proteomes" id="UP000007575"/>
    </source>
</evidence>
<dbReference type="Proteomes" id="UP000007575">
    <property type="component" value="Chromosome"/>
</dbReference>
<organism evidence="1 2">
    <name type="scientific">Deinococcus gobiensis (strain DSM 21396 / JCM 16679 / CGMCC 1.7299 / I-0)</name>
    <dbReference type="NCBI Taxonomy" id="745776"/>
    <lineage>
        <taxon>Bacteria</taxon>
        <taxon>Thermotogati</taxon>
        <taxon>Deinococcota</taxon>
        <taxon>Deinococci</taxon>
        <taxon>Deinococcales</taxon>
        <taxon>Deinococcaceae</taxon>
        <taxon>Deinococcus</taxon>
    </lineage>
</organism>
<dbReference type="PATRIC" id="fig|745776.4.peg.1606"/>
<dbReference type="KEGG" id="dgo:DGo_CA1564"/>
<dbReference type="HOGENOM" id="CLU_2179506_0_0_0"/>
<dbReference type="EMBL" id="CP002191">
    <property type="protein sequence ID" value="AFD25490.1"/>
    <property type="molecule type" value="Genomic_DNA"/>
</dbReference>
<name>H8GUX4_DEIGI</name>